<dbReference type="PANTHER" id="PTHR42790">
    <property type="entry name" value="AMINOTRANSFERASE"/>
    <property type="match status" value="1"/>
</dbReference>
<dbReference type="InterPro" id="IPR015422">
    <property type="entry name" value="PyrdxlP-dep_Trfase_small"/>
</dbReference>
<organism evidence="8 9">
    <name type="scientific">Petrotoga miotherma DSM 10691</name>
    <dbReference type="NCBI Taxonomy" id="1434326"/>
    <lineage>
        <taxon>Bacteria</taxon>
        <taxon>Thermotogati</taxon>
        <taxon>Thermotogota</taxon>
        <taxon>Thermotogae</taxon>
        <taxon>Petrotogales</taxon>
        <taxon>Petrotogaceae</taxon>
        <taxon>Petrotoga</taxon>
    </lineage>
</organism>
<comment type="cofactor">
    <cofactor evidence="1">
        <name>pyridoxal 5'-phosphate</name>
        <dbReference type="ChEBI" id="CHEBI:597326"/>
    </cofactor>
</comment>
<dbReference type="RefSeq" id="WP_103079278.1">
    <property type="nucleotide sequence ID" value="NZ_AZRM01000045.1"/>
</dbReference>
<dbReference type="GO" id="GO:0030170">
    <property type="term" value="F:pyridoxal phosphate binding"/>
    <property type="evidence" value="ECO:0007669"/>
    <property type="project" value="InterPro"/>
</dbReference>
<dbReference type="Pfam" id="PF00155">
    <property type="entry name" value="Aminotran_1_2"/>
    <property type="match status" value="1"/>
</dbReference>
<dbReference type="FunFam" id="3.40.640.10:FF:000053">
    <property type="entry name" value="Aminotransferase, class I"/>
    <property type="match status" value="1"/>
</dbReference>
<dbReference type="SUPFAM" id="SSF53383">
    <property type="entry name" value="PLP-dependent transferases"/>
    <property type="match status" value="1"/>
</dbReference>
<dbReference type="EMBL" id="AZRM01000045">
    <property type="protein sequence ID" value="PNR98932.1"/>
    <property type="molecule type" value="Genomic_DNA"/>
</dbReference>
<keyword evidence="4 8" id="KW-0032">Aminotransferase</keyword>
<dbReference type="Gene3D" id="3.90.1150.10">
    <property type="entry name" value="Aspartate Aminotransferase, domain 1"/>
    <property type="match status" value="1"/>
</dbReference>
<feature type="domain" description="Aminotransferase class I/classII large" evidence="7">
    <location>
        <begin position="43"/>
        <end position="384"/>
    </location>
</feature>
<dbReference type="InterPro" id="IPR004839">
    <property type="entry name" value="Aminotransferase_I/II_large"/>
</dbReference>
<keyword evidence="5 8" id="KW-0808">Transferase</keyword>
<sequence length="393" mass="44899">MENIYANRMKNVPRSFIREILKVVDDPEIISFAGGLPNPDLFPVDEIKNAAVYQFDNHGKEILQYSSTEGYPPLREFIANRYMEKKDLNITQDDVLITHGSQQALDLLGKLFLNEDDFIAIEEPGYLGAIQALSVYTKNFKTVKLCQEGLDLEELEDVLEEFSPKLLYTVPNFQNPSGITYTNKNREKIADLLKRHNIYLIEDDPYGELRFEGEDSVSFKKLIPEQTILLGSFSKIVAPGFRLGWVVAPKDVLENLVTAKQGADLHSNYVGQRIIYQFVKENDLDKHIMNIKMRYGSQKNAMTDSIKKYFPKDVEYTNPQGGMFLWVTLPNNISALELFDKAIEKKVAFVPGDPFYIDKKNVNTLRLNYSCANEESIEEGIKRLASTIQELVI</sequence>
<keyword evidence="6" id="KW-0663">Pyridoxal phosphate</keyword>
<reference evidence="8 9" key="1">
    <citation type="submission" date="2013-12" db="EMBL/GenBank/DDBJ databases">
        <title>Comparative genomics of Petrotoga isolates.</title>
        <authorList>
            <person name="Nesbo C.L."/>
            <person name="Charchuk R."/>
            <person name="Chow K."/>
        </authorList>
    </citation>
    <scope>NUCLEOTIDE SEQUENCE [LARGE SCALE GENOMIC DNA]</scope>
    <source>
        <strain evidence="8 9">DSM 10691</strain>
    </source>
</reference>
<dbReference type="Proteomes" id="UP000236199">
    <property type="component" value="Unassembled WGS sequence"/>
</dbReference>
<evidence type="ECO:0000313" key="9">
    <source>
        <dbReference type="Proteomes" id="UP000236199"/>
    </source>
</evidence>
<dbReference type="PANTHER" id="PTHR42790:SF19">
    <property type="entry name" value="KYNURENINE_ALPHA-AMINOADIPATE AMINOTRANSFERASE, MITOCHONDRIAL"/>
    <property type="match status" value="1"/>
</dbReference>
<accession>A0A2K1P807</accession>
<evidence type="ECO:0000313" key="8">
    <source>
        <dbReference type="EMBL" id="PNR98932.1"/>
    </source>
</evidence>
<evidence type="ECO:0000256" key="5">
    <source>
        <dbReference type="ARBA" id="ARBA00022679"/>
    </source>
</evidence>
<comment type="caution">
    <text evidence="8">The sequence shown here is derived from an EMBL/GenBank/DDBJ whole genome shotgun (WGS) entry which is preliminary data.</text>
</comment>
<dbReference type="AlphaFoldDB" id="A0A2K1P807"/>
<dbReference type="InterPro" id="IPR015421">
    <property type="entry name" value="PyrdxlP-dep_Trfase_major"/>
</dbReference>
<dbReference type="Gene3D" id="3.40.640.10">
    <property type="entry name" value="Type I PLP-dependent aspartate aminotransferase-like (Major domain)"/>
    <property type="match status" value="1"/>
</dbReference>
<evidence type="ECO:0000256" key="4">
    <source>
        <dbReference type="ARBA" id="ARBA00022576"/>
    </source>
</evidence>
<dbReference type="InterPro" id="IPR050859">
    <property type="entry name" value="Class-I_PLP-dep_aminotransf"/>
</dbReference>
<comment type="subunit">
    <text evidence="3">Homodimer.</text>
</comment>
<evidence type="ECO:0000256" key="1">
    <source>
        <dbReference type="ARBA" id="ARBA00001933"/>
    </source>
</evidence>
<evidence type="ECO:0000256" key="3">
    <source>
        <dbReference type="ARBA" id="ARBA00011738"/>
    </source>
</evidence>
<dbReference type="CDD" id="cd00609">
    <property type="entry name" value="AAT_like"/>
    <property type="match status" value="1"/>
</dbReference>
<dbReference type="GO" id="GO:1901605">
    <property type="term" value="P:alpha-amino acid metabolic process"/>
    <property type="evidence" value="ECO:0007669"/>
    <property type="project" value="TreeGrafter"/>
</dbReference>
<keyword evidence="9" id="KW-1185">Reference proteome</keyword>
<evidence type="ECO:0000256" key="2">
    <source>
        <dbReference type="ARBA" id="ARBA00007441"/>
    </source>
</evidence>
<gene>
    <name evidence="8" type="ORF">X928_08440</name>
</gene>
<dbReference type="GO" id="GO:0008483">
    <property type="term" value="F:transaminase activity"/>
    <property type="evidence" value="ECO:0007669"/>
    <property type="project" value="UniProtKB-KW"/>
</dbReference>
<evidence type="ECO:0000256" key="6">
    <source>
        <dbReference type="ARBA" id="ARBA00022898"/>
    </source>
</evidence>
<name>A0A2K1P807_9BACT</name>
<evidence type="ECO:0000259" key="7">
    <source>
        <dbReference type="Pfam" id="PF00155"/>
    </source>
</evidence>
<comment type="similarity">
    <text evidence="2">Belongs to the class-I pyridoxal-phosphate-dependent aminotransferase family.</text>
</comment>
<dbReference type="InterPro" id="IPR015424">
    <property type="entry name" value="PyrdxlP-dep_Trfase"/>
</dbReference>
<proteinExistence type="inferred from homology"/>
<protein>
    <submittedName>
        <fullName evidence="8">Aspartate aminotransferase</fullName>
    </submittedName>
</protein>
<dbReference type="OrthoDB" id="9802328at2"/>